<evidence type="ECO:0000256" key="3">
    <source>
        <dbReference type="ARBA" id="ARBA00008698"/>
    </source>
</evidence>
<dbReference type="RefSeq" id="XP_067544306.1">
    <property type="nucleotide sequence ID" value="XM_067688209.1"/>
</dbReference>
<evidence type="ECO:0000256" key="7">
    <source>
        <dbReference type="ARBA" id="ARBA00022679"/>
    </source>
</evidence>
<dbReference type="EMBL" id="LTDL01000040">
    <property type="protein sequence ID" value="OAG29658.1"/>
    <property type="molecule type" value="Genomic_DNA"/>
</dbReference>
<keyword evidence="10 12" id="KW-1133">Transmembrane helix</keyword>
<dbReference type="PANTHER" id="PTHR12468">
    <property type="entry name" value="GPI MANNOSYLTRANSFERASE 2"/>
    <property type="match status" value="1"/>
</dbReference>
<evidence type="ECO:0000256" key="4">
    <source>
        <dbReference type="ARBA" id="ARBA00013795"/>
    </source>
</evidence>
<keyword evidence="13" id="KW-0732">Signal</keyword>
<evidence type="ECO:0000256" key="12">
    <source>
        <dbReference type="RuleBase" id="RU363112"/>
    </source>
</evidence>
<dbReference type="AlphaFoldDB" id="A0A177ECW0"/>
<comment type="similarity">
    <text evidence="3 12">Belongs to the PIGV family.</text>
</comment>
<evidence type="ECO:0000256" key="6">
    <source>
        <dbReference type="ARBA" id="ARBA00022676"/>
    </source>
</evidence>
<reference evidence="14 15" key="1">
    <citation type="submission" date="2016-02" db="EMBL/GenBank/DDBJ databases">
        <title>Discovery of a natural microsporidian pathogen with a broad tissue tropism in Caenorhabditis elegans.</title>
        <authorList>
            <person name="Luallen R.J."/>
            <person name="Reinke A.W."/>
            <person name="Tong L."/>
            <person name="Botts M.R."/>
            <person name="Felix M.-A."/>
            <person name="Troemel E.R."/>
        </authorList>
    </citation>
    <scope>NUCLEOTIDE SEQUENCE [LARGE SCALE GENOMIC DNA]</scope>
    <source>
        <strain evidence="14 15">JUm2807</strain>
    </source>
</reference>
<feature type="transmembrane region" description="Helical" evidence="12">
    <location>
        <begin position="200"/>
        <end position="219"/>
    </location>
</feature>
<feature type="chain" id="PRO_5008060323" description="GPI mannosyltransferase 2" evidence="13">
    <location>
        <begin position="20"/>
        <end position="374"/>
    </location>
</feature>
<comment type="caution">
    <text evidence="12">Lacks conserved residue(s) required for the propagation of feature annotation.</text>
</comment>
<dbReference type="EC" id="2.4.1.-" evidence="12"/>
<evidence type="ECO:0000313" key="14">
    <source>
        <dbReference type="EMBL" id="OAG29658.1"/>
    </source>
</evidence>
<name>A0A177ECW0_9MICR</name>
<dbReference type="STRING" id="1805483.A0A177ECW0"/>
<dbReference type="VEuPathDB" id="MicrosporidiaDB:NEDG_00791"/>
<evidence type="ECO:0000256" key="5">
    <source>
        <dbReference type="ARBA" id="ARBA00022502"/>
    </source>
</evidence>
<feature type="transmembrane region" description="Helical" evidence="12">
    <location>
        <begin position="296"/>
        <end position="319"/>
    </location>
</feature>
<keyword evidence="8 12" id="KW-0812">Transmembrane</keyword>
<evidence type="ECO:0000256" key="10">
    <source>
        <dbReference type="ARBA" id="ARBA00022989"/>
    </source>
</evidence>
<dbReference type="OrthoDB" id="10252502at2759"/>
<dbReference type="Pfam" id="PF04188">
    <property type="entry name" value="Mannosyl_trans2"/>
    <property type="match status" value="2"/>
</dbReference>
<dbReference type="GO" id="GO:0004376">
    <property type="term" value="F:GPI mannosyltransferase activity"/>
    <property type="evidence" value="ECO:0007669"/>
    <property type="project" value="InterPro"/>
</dbReference>
<dbReference type="PANTHER" id="PTHR12468:SF2">
    <property type="entry name" value="GPI MANNOSYLTRANSFERASE 2"/>
    <property type="match status" value="1"/>
</dbReference>
<feature type="signal peptide" evidence="13">
    <location>
        <begin position="1"/>
        <end position="19"/>
    </location>
</feature>
<evidence type="ECO:0000256" key="1">
    <source>
        <dbReference type="ARBA" id="ARBA00004477"/>
    </source>
</evidence>
<keyword evidence="11 12" id="KW-0472">Membrane</keyword>
<dbReference type="InterPro" id="IPR007315">
    <property type="entry name" value="PIG-V/Gpi18"/>
</dbReference>
<dbReference type="GO" id="GO:0005789">
    <property type="term" value="C:endoplasmic reticulum membrane"/>
    <property type="evidence" value="ECO:0007669"/>
    <property type="project" value="UniProtKB-SubCell"/>
</dbReference>
<evidence type="ECO:0000256" key="2">
    <source>
        <dbReference type="ARBA" id="ARBA00004687"/>
    </source>
</evidence>
<evidence type="ECO:0000256" key="8">
    <source>
        <dbReference type="ARBA" id="ARBA00022692"/>
    </source>
</evidence>
<dbReference type="GO" id="GO:0031501">
    <property type="term" value="C:mannosyltransferase complex"/>
    <property type="evidence" value="ECO:0007669"/>
    <property type="project" value="TreeGrafter"/>
</dbReference>
<dbReference type="Proteomes" id="UP000185944">
    <property type="component" value="Unassembled WGS sequence"/>
</dbReference>
<proteinExistence type="inferred from homology"/>
<keyword evidence="7 12" id="KW-0808">Transferase</keyword>
<keyword evidence="9 12" id="KW-0256">Endoplasmic reticulum</keyword>
<sequence>MRVPIGIWGASRMVCLGLAHLTSRMVMPHDFSASILGESGLVSSLLRWDALFFYLIAREGYTSDKSTAFFPLYPLLVRLLSHASNQTISIAWSGFLLSNGFFCCSAVILYRLTERFFDKRTAICASVLFCFSPCSILYSAMYTESAFCFFVLGSIYALMSQQRLACALLLGCASATRSNGVTLAPLIAFEGLRNSSYRGVGYALVPVAVFLGIQLFWWYTRFRHIGFMLPYSYIQTVFWEQGFLRFYTYPKNIPNVFVGLPFVLLSTFIAGRVTAREWRALQAVRAKKTWKAYLTTFKVLLLFLNATLIFQILLSIFFIHMNMHFRFVSFNPLIYWELASFFSEPQILSSLMLFGYLSFGVAYSVLFGAYFPPA</sequence>
<feature type="transmembrane region" description="Helical" evidence="12">
    <location>
        <begin position="347"/>
        <end position="371"/>
    </location>
</feature>
<dbReference type="GO" id="GO:0006506">
    <property type="term" value="P:GPI anchor biosynthetic process"/>
    <property type="evidence" value="ECO:0007669"/>
    <property type="project" value="UniProtKB-UniPathway"/>
</dbReference>
<evidence type="ECO:0000256" key="11">
    <source>
        <dbReference type="ARBA" id="ARBA00023136"/>
    </source>
</evidence>
<evidence type="ECO:0000313" key="15">
    <source>
        <dbReference type="Proteomes" id="UP000185944"/>
    </source>
</evidence>
<accession>A0A177ECW0</accession>
<dbReference type="UniPathway" id="UPA00196"/>
<comment type="caution">
    <text evidence="14">The sequence shown here is derived from an EMBL/GenBank/DDBJ whole genome shotgun (WGS) entry which is preliminary data.</text>
</comment>
<comment type="subcellular location">
    <subcellularLocation>
        <location evidence="1 12">Endoplasmic reticulum membrane</location>
        <topology evidence="1 12">Multi-pass membrane protein</topology>
    </subcellularLocation>
</comment>
<feature type="transmembrane region" description="Helical" evidence="12">
    <location>
        <begin position="256"/>
        <end position="275"/>
    </location>
</feature>
<dbReference type="GO" id="GO:0000009">
    <property type="term" value="F:alpha-1,6-mannosyltransferase activity"/>
    <property type="evidence" value="ECO:0007669"/>
    <property type="project" value="InterPro"/>
</dbReference>
<keyword evidence="6 12" id="KW-0328">Glycosyltransferase</keyword>
<keyword evidence="15" id="KW-1185">Reference proteome</keyword>
<comment type="pathway">
    <text evidence="2 12">Glycolipid biosynthesis; glycosylphosphatidylinositol-anchor biosynthesis.</text>
</comment>
<comment type="function">
    <text evidence="12">Mannosyltransferase involved in glycosylphosphatidylinositol-anchor biosynthesis.</text>
</comment>
<protein>
    <recommendedName>
        <fullName evidence="4 12">GPI mannosyltransferase 2</fullName>
        <ecNumber evidence="12">2.4.1.-</ecNumber>
    </recommendedName>
</protein>
<gene>
    <name evidence="14" type="ORF">NEDG_00791</name>
</gene>
<keyword evidence="5 12" id="KW-0337">GPI-anchor biosynthesis</keyword>
<dbReference type="GeneID" id="93647141"/>
<evidence type="ECO:0000256" key="13">
    <source>
        <dbReference type="SAM" id="SignalP"/>
    </source>
</evidence>
<evidence type="ECO:0000256" key="9">
    <source>
        <dbReference type="ARBA" id="ARBA00022824"/>
    </source>
</evidence>
<feature type="transmembrane region" description="Helical" evidence="12">
    <location>
        <begin position="90"/>
        <end position="110"/>
    </location>
</feature>
<organism evidence="14 15">
    <name type="scientific">Nematocida displodere</name>
    <dbReference type="NCBI Taxonomy" id="1805483"/>
    <lineage>
        <taxon>Eukaryota</taxon>
        <taxon>Fungi</taxon>
        <taxon>Fungi incertae sedis</taxon>
        <taxon>Microsporidia</taxon>
        <taxon>Nematocida</taxon>
    </lineage>
</organism>